<protein>
    <submittedName>
        <fullName evidence="1">Uncharacterized protein</fullName>
    </submittedName>
</protein>
<dbReference type="EMBL" id="JAJVDC020000316">
    <property type="protein sequence ID" value="KAL1615368.1"/>
    <property type="molecule type" value="Genomic_DNA"/>
</dbReference>
<organism evidence="1 2">
    <name type="scientific">Neofusicoccum ribis</name>
    <dbReference type="NCBI Taxonomy" id="45134"/>
    <lineage>
        <taxon>Eukaryota</taxon>
        <taxon>Fungi</taxon>
        <taxon>Dikarya</taxon>
        <taxon>Ascomycota</taxon>
        <taxon>Pezizomycotina</taxon>
        <taxon>Dothideomycetes</taxon>
        <taxon>Dothideomycetes incertae sedis</taxon>
        <taxon>Botryosphaeriales</taxon>
        <taxon>Botryosphaeriaceae</taxon>
        <taxon>Neofusicoccum</taxon>
    </lineage>
</organism>
<evidence type="ECO:0000313" key="1">
    <source>
        <dbReference type="EMBL" id="KAL1615368.1"/>
    </source>
</evidence>
<accession>A0ABR3SAJ4</accession>
<gene>
    <name evidence="1" type="ORF">SLS56_011835</name>
</gene>
<comment type="caution">
    <text evidence="1">The sequence shown here is derived from an EMBL/GenBank/DDBJ whole genome shotgun (WGS) entry which is preliminary data.</text>
</comment>
<sequence length="233" mass="26750">MDTTDGFKYDVRARNSKTSNVTLTFDVCKSGTKKVLEKCNKNKKGGNQSFGDYTFCPDSNAERSNYPHPTIIMEEPEVTAEAVWDRVRSTLPNSAAADQHQTLYFDNIPDLDDAAEQLWGLIQVLPTRTNGNLELFYHVMSHPRNDDVFKRMHQLHPDYKPPGHSDPTLAGRRYVSYDLYALSDDPESTEIWLLPYSEEMRCFKMSREPANEQLSWLQILQMAGAQRHPNCKK</sequence>
<keyword evidence="2" id="KW-1185">Reference proteome</keyword>
<name>A0ABR3SAJ4_9PEZI</name>
<reference evidence="1 2" key="1">
    <citation type="submission" date="2024-02" db="EMBL/GenBank/DDBJ databases">
        <title>De novo assembly and annotation of 12 fungi associated with fruit tree decline syndrome in Ontario, Canada.</title>
        <authorList>
            <person name="Sulman M."/>
            <person name="Ellouze W."/>
            <person name="Ilyukhin E."/>
        </authorList>
    </citation>
    <scope>NUCLEOTIDE SEQUENCE [LARGE SCALE GENOMIC DNA]</scope>
    <source>
        <strain evidence="1 2">M1-105</strain>
    </source>
</reference>
<dbReference type="Proteomes" id="UP001521116">
    <property type="component" value="Unassembled WGS sequence"/>
</dbReference>
<proteinExistence type="predicted"/>
<evidence type="ECO:0000313" key="2">
    <source>
        <dbReference type="Proteomes" id="UP001521116"/>
    </source>
</evidence>